<keyword evidence="3" id="KW-1185">Reference proteome</keyword>
<proteinExistence type="predicted"/>
<sequence length="296" mass="34400">MFVSRVINKLRTGFDKLTPYFVEMKYLIRSQLRYSEHDLPGRLIVSMTSYPPRFPTLHLTIKSLLMQRVRPDFLELWVAEDDYHVLPGNVRELENDGLIIRLCEDFRSYKKIIPRLKESKNDWVAIADDDLYYWSTWLEELVGAVKPDKREVICSRCHKIEFIRPSLPAPYTGWIFNFVAPNEKDVIFPTGIGGVLYPPGVFFKDVCNQNIFRELCPTGDDIWLFWMAALNGATFRRSAARQRFVVWGGSQECALFNQNALFDNYNDRQIANMLKKYGWPFSATDSVAGTSAINER</sequence>
<dbReference type="Proteomes" id="UP000237381">
    <property type="component" value="Unassembled WGS sequence"/>
</dbReference>
<accession>A0A2S4M1G7</accession>
<dbReference type="InterPro" id="IPR029044">
    <property type="entry name" value="Nucleotide-diphossugar_trans"/>
</dbReference>
<dbReference type="RefSeq" id="WP_146055342.1">
    <property type="nucleotide sequence ID" value="NZ_PQGA01000014.1"/>
</dbReference>
<protein>
    <recommendedName>
        <fullName evidence="1">Glycosyltransferase 2-like domain-containing protein</fullName>
    </recommendedName>
</protein>
<dbReference type="Pfam" id="PF00535">
    <property type="entry name" value="Glycos_transf_2"/>
    <property type="match status" value="1"/>
</dbReference>
<evidence type="ECO:0000313" key="3">
    <source>
        <dbReference type="Proteomes" id="UP000237381"/>
    </source>
</evidence>
<name>A0A2S4M1G7_9BURK</name>
<evidence type="ECO:0000259" key="1">
    <source>
        <dbReference type="Pfam" id="PF00535"/>
    </source>
</evidence>
<gene>
    <name evidence="2" type="ORF">B0G62_114153</name>
</gene>
<dbReference type="AlphaFoldDB" id="A0A2S4M1G7"/>
<reference evidence="2 3" key="1">
    <citation type="submission" date="2018-01" db="EMBL/GenBank/DDBJ databases">
        <title>Genomic Encyclopedia of Type Strains, Phase III (KMG-III): the genomes of soil and plant-associated and newly described type strains.</title>
        <authorList>
            <person name="Whitman W."/>
        </authorList>
    </citation>
    <scope>NUCLEOTIDE SEQUENCE [LARGE SCALE GENOMIC DNA]</scope>
    <source>
        <strain evidence="2 3">JCM 18070</strain>
    </source>
</reference>
<organism evidence="2 3">
    <name type="scientific">Paraburkholderia eburnea</name>
    <dbReference type="NCBI Taxonomy" id="1189126"/>
    <lineage>
        <taxon>Bacteria</taxon>
        <taxon>Pseudomonadati</taxon>
        <taxon>Pseudomonadota</taxon>
        <taxon>Betaproteobacteria</taxon>
        <taxon>Burkholderiales</taxon>
        <taxon>Burkholderiaceae</taxon>
        <taxon>Paraburkholderia</taxon>
    </lineage>
</organism>
<dbReference type="OrthoDB" id="5465469at2"/>
<comment type="caution">
    <text evidence="2">The sequence shown here is derived from an EMBL/GenBank/DDBJ whole genome shotgun (WGS) entry which is preliminary data.</text>
</comment>
<evidence type="ECO:0000313" key="2">
    <source>
        <dbReference type="EMBL" id="POR48566.1"/>
    </source>
</evidence>
<dbReference type="SUPFAM" id="SSF53448">
    <property type="entry name" value="Nucleotide-diphospho-sugar transferases"/>
    <property type="match status" value="1"/>
</dbReference>
<dbReference type="EMBL" id="PQGA01000014">
    <property type="protein sequence ID" value="POR48566.1"/>
    <property type="molecule type" value="Genomic_DNA"/>
</dbReference>
<dbReference type="InterPro" id="IPR001173">
    <property type="entry name" value="Glyco_trans_2-like"/>
</dbReference>
<feature type="domain" description="Glycosyltransferase 2-like" evidence="1">
    <location>
        <begin position="55"/>
        <end position="161"/>
    </location>
</feature>